<evidence type="ECO:0000256" key="2">
    <source>
        <dbReference type="ARBA" id="ARBA00022741"/>
    </source>
</evidence>
<dbReference type="GO" id="GO:0005525">
    <property type="term" value="F:GTP binding"/>
    <property type="evidence" value="ECO:0007669"/>
    <property type="project" value="UniProtKB-KW"/>
</dbReference>
<evidence type="ECO:0000256" key="3">
    <source>
        <dbReference type="ARBA" id="ARBA00023134"/>
    </source>
</evidence>
<dbReference type="SUPFAM" id="SSF52540">
    <property type="entry name" value="P-loop containing nucleoside triphosphate hydrolases"/>
    <property type="match status" value="1"/>
</dbReference>
<dbReference type="PANTHER" id="PTHR10903">
    <property type="entry name" value="GTPASE, IMAP FAMILY MEMBER-RELATED"/>
    <property type="match status" value="1"/>
</dbReference>
<dbReference type="Pfam" id="PF04548">
    <property type="entry name" value="AIG1"/>
    <property type="match status" value="1"/>
</dbReference>
<reference evidence="5" key="1">
    <citation type="submission" date="2021-10" db="EMBL/GenBank/DDBJ databases">
        <title>Tropical sea cucumber genome reveals ecological adaptation and Cuvierian tubules defense mechanism.</title>
        <authorList>
            <person name="Chen T."/>
        </authorList>
    </citation>
    <scope>NUCLEOTIDE SEQUENCE</scope>
    <source>
        <strain evidence="5">Nanhai2018</strain>
        <tissue evidence="5">Muscle</tissue>
    </source>
</reference>
<dbReference type="EMBL" id="JAIZAY010000011">
    <property type="protein sequence ID" value="KAJ8033824.1"/>
    <property type="molecule type" value="Genomic_DNA"/>
</dbReference>
<name>A0A9Q1H5A4_HOLLE</name>
<dbReference type="InterPro" id="IPR027417">
    <property type="entry name" value="P-loop_NTPase"/>
</dbReference>
<protein>
    <submittedName>
        <fullName evidence="5">GTPase IMAP family member 4</fullName>
    </submittedName>
</protein>
<dbReference type="AlphaFoldDB" id="A0A9Q1H5A4"/>
<gene>
    <name evidence="5" type="ORF">HOLleu_24186</name>
</gene>
<dbReference type="PANTHER" id="PTHR10903:SF184">
    <property type="entry name" value="GTP-BINDING PROTEIN A"/>
    <property type="match status" value="1"/>
</dbReference>
<keyword evidence="6" id="KW-1185">Reference proteome</keyword>
<dbReference type="PROSITE" id="PS51720">
    <property type="entry name" value="G_AIG1"/>
    <property type="match status" value="1"/>
</dbReference>
<evidence type="ECO:0000256" key="1">
    <source>
        <dbReference type="ARBA" id="ARBA00008535"/>
    </source>
</evidence>
<dbReference type="InterPro" id="IPR045058">
    <property type="entry name" value="GIMA/IAN/Toc"/>
</dbReference>
<evidence type="ECO:0000313" key="5">
    <source>
        <dbReference type="EMBL" id="KAJ8033824.1"/>
    </source>
</evidence>
<evidence type="ECO:0000313" key="6">
    <source>
        <dbReference type="Proteomes" id="UP001152320"/>
    </source>
</evidence>
<dbReference type="Proteomes" id="UP001152320">
    <property type="component" value="Chromosome 11"/>
</dbReference>
<comment type="caution">
    <text evidence="5">The sequence shown here is derived from an EMBL/GenBank/DDBJ whole genome shotgun (WGS) entry which is preliminary data.</text>
</comment>
<organism evidence="5 6">
    <name type="scientific">Holothuria leucospilota</name>
    <name type="common">Black long sea cucumber</name>
    <name type="synonym">Mertensiothuria leucospilota</name>
    <dbReference type="NCBI Taxonomy" id="206669"/>
    <lineage>
        <taxon>Eukaryota</taxon>
        <taxon>Metazoa</taxon>
        <taxon>Echinodermata</taxon>
        <taxon>Eleutherozoa</taxon>
        <taxon>Echinozoa</taxon>
        <taxon>Holothuroidea</taxon>
        <taxon>Aspidochirotacea</taxon>
        <taxon>Aspidochirotida</taxon>
        <taxon>Holothuriidae</taxon>
        <taxon>Holothuria</taxon>
    </lineage>
</organism>
<evidence type="ECO:0000259" key="4">
    <source>
        <dbReference type="PROSITE" id="PS51720"/>
    </source>
</evidence>
<sequence>MSVHTHGDFKYLTKDEWDQSQGKPIDKINFLNEDVAKPKFEKCANNYSLEVNRHLKSSDERDELRNVLLGKTGAGKSATGNTVLGFEAFRNEPDAVSVTAKSRCIRKAISGRNIKVMDTPGLHDTHKPNEEILKEIARVTKIFPEGVHAFLYVRNISDTRFTKEGMTALDIIEVGTSIDYLMLR</sequence>
<proteinExistence type="inferred from homology"/>
<keyword evidence="2" id="KW-0547">Nucleotide-binding</keyword>
<dbReference type="InterPro" id="IPR006703">
    <property type="entry name" value="G_AIG1"/>
</dbReference>
<keyword evidence="3" id="KW-0342">GTP-binding</keyword>
<dbReference type="Gene3D" id="3.40.50.300">
    <property type="entry name" value="P-loop containing nucleotide triphosphate hydrolases"/>
    <property type="match status" value="1"/>
</dbReference>
<dbReference type="OrthoDB" id="8954335at2759"/>
<comment type="similarity">
    <text evidence="1">Belongs to the TRAFAC class TrmE-Era-EngA-EngB-Septin-like GTPase superfamily. AIG1/Toc34/Toc159-like paraseptin GTPase family. IAN subfamily.</text>
</comment>
<feature type="domain" description="AIG1-type G" evidence="4">
    <location>
        <begin position="61"/>
        <end position="184"/>
    </location>
</feature>
<accession>A0A9Q1H5A4</accession>